<evidence type="ECO:0000313" key="3">
    <source>
        <dbReference type="EMBL" id="EDV93997.1"/>
    </source>
</evidence>
<proteinExistence type="predicted"/>
<reference evidence="3 4" key="1">
    <citation type="journal article" date="2007" name="Nature">
        <title>Evolution of genes and genomes on the Drosophila phylogeny.</title>
        <authorList>
            <consortium name="Drosophila 12 Genomes Consortium"/>
            <person name="Clark A.G."/>
            <person name="Eisen M.B."/>
            <person name="Smith D.R."/>
            <person name="Bergman C.M."/>
            <person name="Oliver B."/>
            <person name="Markow T.A."/>
            <person name="Kaufman T.C."/>
            <person name="Kellis M."/>
            <person name="Gelbart W."/>
            <person name="Iyer V.N."/>
            <person name="Pollard D.A."/>
            <person name="Sackton T.B."/>
            <person name="Larracuente A.M."/>
            <person name="Singh N.D."/>
            <person name="Abad J.P."/>
            <person name="Abt D.N."/>
            <person name="Adryan B."/>
            <person name="Aguade M."/>
            <person name="Akashi H."/>
            <person name="Anderson W.W."/>
            <person name="Aquadro C.F."/>
            <person name="Ardell D.H."/>
            <person name="Arguello R."/>
            <person name="Artieri C.G."/>
            <person name="Barbash D.A."/>
            <person name="Barker D."/>
            <person name="Barsanti P."/>
            <person name="Batterham P."/>
            <person name="Batzoglou S."/>
            <person name="Begun D."/>
            <person name="Bhutkar A."/>
            <person name="Blanco E."/>
            <person name="Bosak S.A."/>
            <person name="Bradley R.K."/>
            <person name="Brand A.D."/>
            <person name="Brent M.R."/>
            <person name="Brooks A.N."/>
            <person name="Brown R.H."/>
            <person name="Butlin R.K."/>
            <person name="Caggese C."/>
            <person name="Calvi B.R."/>
            <person name="Bernardo de Carvalho A."/>
            <person name="Caspi A."/>
            <person name="Castrezana S."/>
            <person name="Celniker S.E."/>
            <person name="Chang J.L."/>
            <person name="Chapple C."/>
            <person name="Chatterji S."/>
            <person name="Chinwalla A."/>
            <person name="Civetta A."/>
            <person name="Clifton S.W."/>
            <person name="Comeron J.M."/>
            <person name="Costello J.C."/>
            <person name="Coyne J.A."/>
            <person name="Daub J."/>
            <person name="David R.G."/>
            <person name="Delcher A.L."/>
            <person name="Delehaunty K."/>
            <person name="Do C.B."/>
            <person name="Ebling H."/>
            <person name="Edwards K."/>
            <person name="Eickbush T."/>
            <person name="Evans J.D."/>
            <person name="Filipski A."/>
            <person name="Findeiss S."/>
            <person name="Freyhult E."/>
            <person name="Fulton L."/>
            <person name="Fulton R."/>
            <person name="Garcia A.C."/>
            <person name="Gardiner A."/>
            <person name="Garfield D.A."/>
            <person name="Garvin B.E."/>
            <person name="Gibson G."/>
            <person name="Gilbert D."/>
            <person name="Gnerre S."/>
            <person name="Godfrey J."/>
            <person name="Good R."/>
            <person name="Gotea V."/>
            <person name="Gravely B."/>
            <person name="Greenberg A.J."/>
            <person name="Griffiths-Jones S."/>
            <person name="Gross S."/>
            <person name="Guigo R."/>
            <person name="Gustafson E.A."/>
            <person name="Haerty W."/>
            <person name="Hahn M.W."/>
            <person name="Halligan D.L."/>
            <person name="Halpern A.L."/>
            <person name="Halter G.M."/>
            <person name="Han M.V."/>
            <person name="Heger A."/>
            <person name="Hillier L."/>
            <person name="Hinrichs A.S."/>
            <person name="Holmes I."/>
            <person name="Hoskins R.A."/>
            <person name="Hubisz M.J."/>
            <person name="Hultmark D."/>
            <person name="Huntley M.A."/>
            <person name="Jaffe D.B."/>
            <person name="Jagadeeshan S."/>
            <person name="Jeck W.R."/>
            <person name="Johnson J."/>
            <person name="Jones C.D."/>
            <person name="Jordan W.C."/>
            <person name="Karpen G.H."/>
            <person name="Kataoka E."/>
            <person name="Keightley P.D."/>
            <person name="Kheradpour P."/>
            <person name="Kirkness E.F."/>
            <person name="Koerich L.B."/>
            <person name="Kristiansen K."/>
            <person name="Kudrna D."/>
            <person name="Kulathinal R.J."/>
            <person name="Kumar S."/>
            <person name="Kwok R."/>
            <person name="Lander E."/>
            <person name="Langley C.H."/>
            <person name="Lapoint R."/>
            <person name="Lazzaro B.P."/>
            <person name="Lee S.J."/>
            <person name="Levesque L."/>
            <person name="Li R."/>
            <person name="Lin C.F."/>
            <person name="Lin M.F."/>
            <person name="Lindblad-Toh K."/>
            <person name="Llopart A."/>
            <person name="Long M."/>
            <person name="Low L."/>
            <person name="Lozovsky E."/>
            <person name="Lu J."/>
            <person name="Luo M."/>
            <person name="Machado C.A."/>
            <person name="Makalowski W."/>
            <person name="Marzo M."/>
            <person name="Matsuda M."/>
            <person name="Matzkin L."/>
            <person name="McAllister B."/>
            <person name="McBride C.S."/>
            <person name="McKernan B."/>
            <person name="McKernan K."/>
            <person name="Mendez-Lago M."/>
            <person name="Minx P."/>
            <person name="Mollenhauer M.U."/>
            <person name="Montooth K."/>
            <person name="Mount S.M."/>
            <person name="Mu X."/>
            <person name="Myers E."/>
            <person name="Negre B."/>
            <person name="Newfeld S."/>
            <person name="Nielsen R."/>
            <person name="Noor M.A."/>
            <person name="O'Grady P."/>
            <person name="Pachter L."/>
            <person name="Papaceit M."/>
            <person name="Parisi M.J."/>
            <person name="Parisi M."/>
            <person name="Parts L."/>
            <person name="Pedersen J.S."/>
            <person name="Pesole G."/>
            <person name="Phillippy A.M."/>
            <person name="Ponting C.P."/>
            <person name="Pop M."/>
            <person name="Porcelli D."/>
            <person name="Powell J.R."/>
            <person name="Prohaska S."/>
            <person name="Pruitt K."/>
            <person name="Puig M."/>
            <person name="Quesneville H."/>
            <person name="Ram K.R."/>
            <person name="Rand D."/>
            <person name="Rasmussen M.D."/>
            <person name="Reed L.K."/>
            <person name="Reenan R."/>
            <person name="Reily A."/>
            <person name="Remington K.A."/>
            <person name="Rieger T.T."/>
            <person name="Ritchie M.G."/>
            <person name="Robin C."/>
            <person name="Rogers Y.H."/>
            <person name="Rohde C."/>
            <person name="Rozas J."/>
            <person name="Rubenfield M.J."/>
            <person name="Ruiz A."/>
            <person name="Russo S."/>
            <person name="Salzberg S.L."/>
            <person name="Sanchez-Gracia A."/>
            <person name="Saranga D.J."/>
            <person name="Sato H."/>
            <person name="Schaeffer S.W."/>
            <person name="Schatz M.C."/>
            <person name="Schlenke T."/>
            <person name="Schwartz R."/>
            <person name="Segarra C."/>
            <person name="Singh R.S."/>
            <person name="Sirot L."/>
            <person name="Sirota M."/>
            <person name="Sisneros N.B."/>
            <person name="Smith C.D."/>
            <person name="Smith T.F."/>
            <person name="Spieth J."/>
            <person name="Stage D.E."/>
            <person name="Stark A."/>
            <person name="Stephan W."/>
            <person name="Strausberg R.L."/>
            <person name="Strempel S."/>
            <person name="Sturgill D."/>
            <person name="Sutton G."/>
            <person name="Sutton G.G."/>
            <person name="Tao W."/>
            <person name="Teichmann S."/>
            <person name="Tobari Y.N."/>
            <person name="Tomimura Y."/>
            <person name="Tsolas J.M."/>
            <person name="Valente V.L."/>
            <person name="Venter E."/>
            <person name="Venter J.C."/>
            <person name="Vicario S."/>
            <person name="Vieira F.G."/>
            <person name="Vilella A.J."/>
            <person name="Villasante A."/>
            <person name="Walenz B."/>
            <person name="Wang J."/>
            <person name="Wasserman M."/>
            <person name="Watts T."/>
            <person name="Wilson D."/>
            <person name="Wilson R.K."/>
            <person name="Wing R.A."/>
            <person name="Wolfner M.F."/>
            <person name="Wong A."/>
            <person name="Wong G.K."/>
            <person name="Wu C.I."/>
            <person name="Wu G."/>
            <person name="Yamamoto D."/>
            <person name="Yang H.P."/>
            <person name="Yang S.P."/>
            <person name="Yorke J.A."/>
            <person name="Yoshida K."/>
            <person name="Zdobnov E."/>
            <person name="Zhang P."/>
            <person name="Zhang Y."/>
            <person name="Zimin A.V."/>
            <person name="Baldwin J."/>
            <person name="Abdouelleil A."/>
            <person name="Abdulkadir J."/>
            <person name="Abebe A."/>
            <person name="Abera B."/>
            <person name="Abreu J."/>
            <person name="Acer S.C."/>
            <person name="Aftuck L."/>
            <person name="Alexander A."/>
            <person name="An P."/>
            <person name="Anderson E."/>
            <person name="Anderson S."/>
            <person name="Arachi H."/>
            <person name="Azer M."/>
            <person name="Bachantsang P."/>
            <person name="Barry A."/>
            <person name="Bayul T."/>
            <person name="Berlin A."/>
            <person name="Bessette D."/>
            <person name="Bloom T."/>
            <person name="Blye J."/>
            <person name="Boguslavskiy L."/>
            <person name="Bonnet C."/>
            <person name="Boukhgalter B."/>
            <person name="Bourzgui I."/>
            <person name="Brown A."/>
            <person name="Cahill P."/>
            <person name="Channer S."/>
            <person name="Cheshatsang Y."/>
            <person name="Chuda L."/>
            <person name="Citroen M."/>
            <person name="Collymore A."/>
            <person name="Cooke P."/>
            <person name="Costello M."/>
            <person name="D'Aco K."/>
            <person name="Daza R."/>
            <person name="De Haan G."/>
            <person name="DeGray S."/>
            <person name="DeMaso C."/>
            <person name="Dhargay N."/>
            <person name="Dooley K."/>
            <person name="Dooley E."/>
            <person name="Doricent M."/>
            <person name="Dorje P."/>
            <person name="Dorjee K."/>
            <person name="Dupes A."/>
            <person name="Elong R."/>
            <person name="Falk J."/>
            <person name="Farina A."/>
            <person name="Faro S."/>
            <person name="Ferguson D."/>
            <person name="Fisher S."/>
            <person name="Foley C.D."/>
            <person name="Franke A."/>
            <person name="Friedrich D."/>
            <person name="Gadbois L."/>
            <person name="Gearin G."/>
            <person name="Gearin C.R."/>
            <person name="Giannoukos G."/>
            <person name="Goode T."/>
            <person name="Graham J."/>
            <person name="Grandbois E."/>
            <person name="Grewal S."/>
            <person name="Gyaltsen K."/>
            <person name="Hafez N."/>
            <person name="Hagos B."/>
            <person name="Hall J."/>
            <person name="Henson C."/>
            <person name="Hollinger A."/>
            <person name="Honan T."/>
            <person name="Huard M.D."/>
            <person name="Hughes L."/>
            <person name="Hurhula B."/>
            <person name="Husby M.E."/>
            <person name="Kamat A."/>
            <person name="Kanga B."/>
            <person name="Kashin S."/>
            <person name="Khazanovich D."/>
            <person name="Kisner P."/>
            <person name="Lance K."/>
            <person name="Lara M."/>
            <person name="Lee W."/>
            <person name="Lennon N."/>
            <person name="Letendre F."/>
            <person name="LeVine R."/>
            <person name="Lipovsky A."/>
            <person name="Liu X."/>
            <person name="Liu J."/>
            <person name="Liu S."/>
            <person name="Lokyitsang T."/>
            <person name="Lokyitsang Y."/>
            <person name="Lubonja R."/>
            <person name="Lui A."/>
            <person name="MacDonald P."/>
            <person name="Magnisalis V."/>
            <person name="Maru K."/>
            <person name="Matthews C."/>
            <person name="McCusker W."/>
            <person name="McDonough S."/>
            <person name="Mehta T."/>
            <person name="Meldrim J."/>
            <person name="Meneus L."/>
            <person name="Mihai O."/>
            <person name="Mihalev A."/>
            <person name="Mihova T."/>
            <person name="Mittelman R."/>
            <person name="Mlenga V."/>
            <person name="Montmayeur A."/>
            <person name="Mulrain L."/>
            <person name="Navidi A."/>
            <person name="Naylor J."/>
            <person name="Negash T."/>
            <person name="Nguyen T."/>
            <person name="Nguyen N."/>
            <person name="Nicol R."/>
            <person name="Norbu C."/>
            <person name="Norbu N."/>
            <person name="Novod N."/>
            <person name="O'Neill B."/>
            <person name="Osman S."/>
            <person name="Markiewicz E."/>
            <person name="Oyono O.L."/>
            <person name="Patti C."/>
            <person name="Phunkhang P."/>
            <person name="Pierre F."/>
            <person name="Priest M."/>
            <person name="Raghuraman S."/>
            <person name="Rege F."/>
            <person name="Reyes R."/>
            <person name="Rise C."/>
            <person name="Rogov P."/>
            <person name="Ross K."/>
            <person name="Ryan E."/>
            <person name="Settipalli S."/>
            <person name="Shea T."/>
            <person name="Sherpa N."/>
            <person name="Shi L."/>
            <person name="Shih D."/>
            <person name="Sparrow T."/>
            <person name="Spaulding J."/>
            <person name="Stalker J."/>
            <person name="Stange-Thomann N."/>
            <person name="Stavropoulos S."/>
            <person name="Stone C."/>
            <person name="Strader C."/>
            <person name="Tesfaye S."/>
            <person name="Thomson T."/>
            <person name="Thoulutsang Y."/>
            <person name="Thoulutsang D."/>
            <person name="Topham K."/>
            <person name="Topping I."/>
            <person name="Tsamla T."/>
            <person name="Vassiliev H."/>
            <person name="Vo A."/>
            <person name="Wangchuk T."/>
            <person name="Wangdi T."/>
            <person name="Weiand M."/>
            <person name="Wilkinson J."/>
            <person name="Wilson A."/>
            <person name="Yadav S."/>
            <person name="Young G."/>
            <person name="Yu Q."/>
            <person name="Zembek L."/>
            <person name="Zhong D."/>
            <person name="Zimmer A."/>
            <person name="Zwirko Z."/>
            <person name="Jaffe D.B."/>
            <person name="Alvarez P."/>
            <person name="Brockman W."/>
            <person name="Butler J."/>
            <person name="Chin C."/>
            <person name="Gnerre S."/>
            <person name="Grabherr M."/>
            <person name="Kleber M."/>
            <person name="Mauceli E."/>
            <person name="MacCallum I."/>
        </authorList>
    </citation>
    <scope>NUCLEOTIDE SEQUENCE [LARGE SCALE GENOMIC DNA]</scope>
    <source>
        <strain evidence="4">Tucson 15287-2541.00</strain>
    </source>
</reference>
<evidence type="ECO:0000256" key="2">
    <source>
        <dbReference type="SAM" id="MobiDB-lite"/>
    </source>
</evidence>
<dbReference type="Proteomes" id="UP000001070">
    <property type="component" value="Unassembled WGS sequence"/>
</dbReference>
<evidence type="ECO:0000256" key="1">
    <source>
        <dbReference type="SAM" id="Coils"/>
    </source>
</evidence>
<sequence length="245" mass="27856">MQTQQQAQLPKLQQNINPGQFLKQTVVKPAVKPLMQAVKQPFKQIVKQPVKQTVKQIVMKLSKSHEMQPLQLSGKQQPGLRQQQPPNLEQVHKQQTGGVGVSLTYIQVAQGVTAPVKARNPAQNHLKKFQQQLQLEQKQHQQQQLKLQQLLQRQAEKKQQQCQQCNHRNDNLLMHVLQQNAVQIGEMNRKMDALLSLLYSLVSTKSFNNHAAVPVQAPQSSVENMDDNEMTYESFVGNVNDIADE</sequence>
<keyword evidence="4" id="KW-1185">Reference proteome</keyword>
<dbReference type="InParanoid" id="B4K0E8"/>
<protein>
    <submittedName>
        <fullName evidence="3">GH11635</fullName>
    </submittedName>
</protein>
<feature type="coiled-coil region" evidence="1">
    <location>
        <begin position="126"/>
        <end position="168"/>
    </location>
</feature>
<name>B4K0E8_DROGR</name>
<feature type="region of interest" description="Disordered" evidence="2">
    <location>
        <begin position="65"/>
        <end position="90"/>
    </location>
</feature>
<dbReference type="AlphaFoldDB" id="B4K0E8"/>
<keyword evidence="1" id="KW-0175">Coiled coil</keyword>
<feature type="compositionally biased region" description="Polar residues" evidence="2">
    <location>
        <begin position="70"/>
        <end position="87"/>
    </location>
</feature>
<gene>
    <name evidence="3" type="primary">Dgri\GH11635</name>
    <name evidence="3" type="ORF">Dgri_GH11635</name>
</gene>
<evidence type="ECO:0000313" key="4">
    <source>
        <dbReference type="Proteomes" id="UP000001070"/>
    </source>
</evidence>
<dbReference type="PhylomeDB" id="B4K0E8"/>
<organism evidence="4">
    <name type="scientific">Drosophila grimshawi</name>
    <name type="common">Hawaiian fruit fly</name>
    <name type="synonym">Idiomyia grimshawi</name>
    <dbReference type="NCBI Taxonomy" id="7222"/>
    <lineage>
        <taxon>Eukaryota</taxon>
        <taxon>Metazoa</taxon>
        <taxon>Ecdysozoa</taxon>
        <taxon>Arthropoda</taxon>
        <taxon>Hexapoda</taxon>
        <taxon>Insecta</taxon>
        <taxon>Pterygota</taxon>
        <taxon>Neoptera</taxon>
        <taxon>Endopterygota</taxon>
        <taxon>Diptera</taxon>
        <taxon>Brachycera</taxon>
        <taxon>Muscomorpha</taxon>
        <taxon>Ephydroidea</taxon>
        <taxon>Drosophilidae</taxon>
        <taxon>Drosophila</taxon>
        <taxon>Hawaiian Drosophila</taxon>
    </lineage>
</organism>
<accession>B4K0E8</accession>
<dbReference type="EMBL" id="CH916438">
    <property type="protein sequence ID" value="EDV93997.1"/>
    <property type="molecule type" value="Genomic_DNA"/>
</dbReference>
<dbReference type="HOGENOM" id="CLU_099191_0_0_1"/>